<keyword evidence="3" id="KW-1185">Reference proteome</keyword>
<feature type="compositionally biased region" description="Polar residues" evidence="1">
    <location>
        <begin position="316"/>
        <end position="334"/>
    </location>
</feature>
<feature type="region of interest" description="Disordered" evidence="1">
    <location>
        <begin position="435"/>
        <end position="463"/>
    </location>
</feature>
<reference evidence="2 3" key="1">
    <citation type="submission" date="2020-04" db="EMBL/GenBank/DDBJ databases">
        <title>Perkinsus olseni comparative genomics.</title>
        <authorList>
            <person name="Bogema D.R."/>
        </authorList>
    </citation>
    <scope>NUCLEOTIDE SEQUENCE [LARGE SCALE GENOMIC DNA]</scope>
    <source>
        <strain evidence="2 3">ATCC PRA-207</strain>
    </source>
</reference>
<dbReference type="AlphaFoldDB" id="A0A7J6S7J5"/>
<feature type="region of interest" description="Disordered" evidence="1">
    <location>
        <begin position="627"/>
        <end position="646"/>
    </location>
</feature>
<comment type="caution">
    <text evidence="2">The sequence shown here is derived from an EMBL/GenBank/DDBJ whole genome shotgun (WGS) entry which is preliminary data.</text>
</comment>
<feature type="region of interest" description="Disordered" evidence="1">
    <location>
        <begin position="316"/>
        <end position="335"/>
    </location>
</feature>
<dbReference type="Proteomes" id="UP000553632">
    <property type="component" value="Unassembled WGS sequence"/>
</dbReference>
<evidence type="ECO:0000313" key="2">
    <source>
        <dbReference type="EMBL" id="KAF4728472.1"/>
    </source>
</evidence>
<evidence type="ECO:0000256" key="1">
    <source>
        <dbReference type="SAM" id="MobiDB-lite"/>
    </source>
</evidence>
<protein>
    <submittedName>
        <fullName evidence="2">Uncharacterized protein</fullName>
    </submittedName>
</protein>
<name>A0A7J6S7J5_PEROL</name>
<dbReference type="EMBL" id="JABANO010020457">
    <property type="protein sequence ID" value="KAF4728472.1"/>
    <property type="molecule type" value="Genomic_DNA"/>
</dbReference>
<evidence type="ECO:0000313" key="3">
    <source>
        <dbReference type="Proteomes" id="UP000553632"/>
    </source>
</evidence>
<organism evidence="2 3">
    <name type="scientific">Perkinsus olseni</name>
    <name type="common">Perkinsus atlanticus</name>
    <dbReference type="NCBI Taxonomy" id="32597"/>
    <lineage>
        <taxon>Eukaryota</taxon>
        <taxon>Sar</taxon>
        <taxon>Alveolata</taxon>
        <taxon>Perkinsozoa</taxon>
        <taxon>Perkinsea</taxon>
        <taxon>Perkinsida</taxon>
        <taxon>Perkinsidae</taxon>
        <taxon>Perkinsus</taxon>
    </lineage>
</organism>
<sequence length="646" mass="72238">MNHKGDPSEHEGGDLGDEEALLRYANWWGTPPMAVSVSFGRRTLPKLLMVESGISGHVVGWTPSSASSIITRHHSTKPARAMEVDWSCLLRDLRETQIEYITVDEYRILVNLLGKDAIALPSPVSSLNDEMRRAKALARQCSSGRECINQKLEHLNGMRRHYRGVLDAKACVDTGLGSPRRGGGEVHKPTCRRVSLVNVERLVDTLSNSQAELLRKSLTNIVDHVDVRGEIDRHTFVQAVEKSTARKHQALGREGNTGGRKCRPSLADVDASNPFHRSRADFADTGDVVVAVPSMAQPPPDLPTEKEEDAGATQITSPMAEQDYTKGQRTTQPSAELHTAPVNLRVMAEEAGQTAATGRPTAISNFHLRLEVQLQQREENRIKAVEKRQKEIEQIERRECTFKPKINRWKGLPPQPSNYRRGMRERGMEHGVRDGAHGNSCSAAPTEISPGAHPPLSPGHSKCILNTSFEERERNQEQSELEQECTFQPNLNKFLDRSKKVTPLRYSWEGTAEGPRYRERRQRRRFAPAPRSPTRSGKMTTAFWAEQLRFSPGESPVCTVPTSAQNFTEHPHYDPSSKCIHHIVNARELRFNQQDWGKYIRAERIIVTNAGMGDDATARAAEQLRHREGGTEGAFPASPGVRHLLK</sequence>
<feature type="region of interest" description="Disordered" evidence="1">
    <location>
        <begin position="513"/>
        <end position="537"/>
    </location>
</feature>
<feature type="region of interest" description="Disordered" evidence="1">
    <location>
        <begin position="247"/>
        <end position="270"/>
    </location>
</feature>
<gene>
    <name evidence="2" type="ORF">FOZ63_006344</name>
</gene>
<accession>A0A7J6S7J5</accession>
<proteinExistence type="predicted"/>